<reference evidence="2 3" key="1">
    <citation type="journal article" date="2014" name="Agronomy (Basel)">
        <title>A Draft Genome Sequence for Ensete ventricosum, the Drought-Tolerant Tree Against Hunger.</title>
        <authorList>
            <person name="Harrison J."/>
            <person name="Moore K.A."/>
            <person name="Paszkiewicz K."/>
            <person name="Jones T."/>
            <person name="Grant M."/>
            <person name="Ambacheew D."/>
            <person name="Muzemil S."/>
            <person name="Studholme D.J."/>
        </authorList>
    </citation>
    <scope>NUCLEOTIDE SEQUENCE [LARGE SCALE GENOMIC DNA]</scope>
</reference>
<proteinExistence type="predicted"/>
<feature type="non-terminal residue" evidence="2">
    <location>
        <position position="1"/>
    </location>
</feature>
<dbReference type="EMBL" id="AMZH03017692">
    <property type="protein sequence ID" value="RRT42648.1"/>
    <property type="molecule type" value="Genomic_DNA"/>
</dbReference>
<dbReference type="Proteomes" id="UP000287651">
    <property type="component" value="Unassembled WGS sequence"/>
</dbReference>
<dbReference type="AlphaFoldDB" id="A0A426XT35"/>
<comment type="caution">
    <text evidence="2">The sequence shown here is derived from an EMBL/GenBank/DDBJ whole genome shotgun (WGS) entry which is preliminary data.</text>
</comment>
<organism evidence="2 3">
    <name type="scientific">Ensete ventricosum</name>
    <name type="common">Abyssinian banana</name>
    <name type="synonym">Musa ensete</name>
    <dbReference type="NCBI Taxonomy" id="4639"/>
    <lineage>
        <taxon>Eukaryota</taxon>
        <taxon>Viridiplantae</taxon>
        <taxon>Streptophyta</taxon>
        <taxon>Embryophyta</taxon>
        <taxon>Tracheophyta</taxon>
        <taxon>Spermatophyta</taxon>
        <taxon>Magnoliopsida</taxon>
        <taxon>Liliopsida</taxon>
        <taxon>Zingiberales</taxon>
        <taxon>Musaceae</taxon>
        <taxon>Ensete</taxon>
    </lineage>
</organism>
<evidence type="ECO:0000313" key="2">
    <source>
        <dbReference type="EMBL" id="RRT42648.1"/>
    </source>
</evidence>
<name>A0A426XT35_ENSVE</name>
<accession>A0A426XT35</accession>
<sequence length="49" mass="5042">SRGSGAPWATGAPGGHTPRSASRLLDEMPDATGGTVGVEDEAIFNHMYI</sequence>
<gene>
    <name evidence="2" type="ORF">B296_00049833</name>
</gene>
<evidence type="ECO:0000256" key="1">
    <source>
        <dbReference type="SAM" id="MobiDB-lite"/>
    </source>
</evidence>
<feature type="region of interest" description="Disordered" evidence="1">
    <location>
        <begin position="1"/>
        <end position="35"/>
    </location>
</feature>
<protein>
    <submittedName>
        <fullName evidence="2">Uncharacterized protein</fullName>
    </submittedName>
</protein>
<evidence type="ECO:0000313" key="3">
    <source>
        <dbReference type="Proteomes" id="UP000287651"/>
    </source>
</evidence>